<proteinExistence type="inferred from homology"/>
<sequence>MARVEEPGHPRDEEPGHPNVEQPLQPRGDEPGHPRVEEPGHSSVEQPGHPRDEGPGHPCDERPGHPCDEKPGRPLAEEPGHPRDEEPVHPLAEEPGHPSVEQPLQPRGNEPGHPRIEEPGHPSGKEPGHPCNEEPGHSNVEQPVHPRGDEPGHPSVEQPLQPRGDEPEHPRIEEPGHPRVEEPGHPRVEPCHPRVEEPGHPRVEEPGHPRDEGPGHPCDEEPGQPFAEEPGRPSVEQPRHLRAEEPEHPRGEEPGHPLAEEIVHQRVEQPRHPRTEEPEHPRGEVPGHPLAEEIVHQRVEQPRHLLAEEPGHPHGEANAYTHVTSPVISCRINPSQHTQHSNVQASSQRDVQFTDISKFQILKVLRHSDYSVELLAQHVALPSKAAITLKKARFDVDERRLQEAITGSRCLTELLRNDVFSQHTAHLPPHLNKVEVTIRYPVAAAAFTNFAAGRLVAVRETAELYAFHSAAFIMRRRKSHKWIYNILNGKREADRVILRDADPLNGFVLLPDMKWTGEKQSDLFCQAIVNRRDLASLRVCTSPPSTPAMKVGMEYGKVHPLDMVISNLEIYSDYYRKVTLTLVGNDSHPHPLLRRVEMSGEAFMPVCGKRKRTTEDPPLLDLPHSSGSPRDQVPVKSWLDYHKMQKRPGSPTAAAGRVPGCPNCHVPNRKTRKKLLFS</sequence>
<evidence type="ECO:0000313" key="9">
    <source>
        <dbReference type="RefSeq" id="XP_018026854.1"/>
    </source>
</evidence>
<dbReference type="GeneID" id="108682235"/>
<dbReference type="InterPro" id="IPR036265">
    <property type="entry name" value="HIT-like_sf"/>
</dbReference>
<dbReference type="RefSeq" id="XP_018026854.1">
    <property type="nucleotide sequence ID" value="XM_018171365.2"/>
</dbReference>
<dbReference type="OMA" id="EPGHPRV"/>
<dbReference type="Gene3D" id="3.30.200.40">
    <property type="entry name" value="Scavenger mRNA decapping enzyme, N-terminal domain"/>
    <property type="match status" value="1"/>
</dbReference>
<evidence type="ECO:0000256" key="7">
    <source>
        <dbReference type="SAM" id="MobiDB-lite"/>
    </source>
</evidence>
<name>A0A8B7PKZ1_HYAAZ</name>
<dbReference type="Pfam" id="PF02389">
    <property type="entry name" value="Cornifin"/>
    <property type="match status" value="1"/>
</dbReference>
<dbReference type="InterPro" id="IPR008594">
    <property type="entry name" value="DcpS/DCS2"/>
</dbReference>
<dbReference type="SUPFAM" id="SSF54197">
    <property type="entry name" value="HIT-like"/>
    <property type="match status" value="1"/>
</dbReference>
<organism evidence="8 9">
    <name type="scientific">Hyalella azteca</name>
    <name type="common">Amphipod</name>
    <dbReference type="NCBI Taxonomy" id="294128"/>
    <lineage>
        <taxon>Eukaryota</taxon>
        <taxon>Metazoa</taxon>
        <taxon>Ecdysozoa</taxon>
        <taxon>Arthropoda</taxon>
        <taxon>Crustacea</taxon>
        <taxon>Multicrustacea</taxon>
        <taxon>Malacostraca</taxon>
        <taxon>Eumalacostraca</taxon>
        <taxon>Peracarida</taxon>
        <taxon>Amphipoda</taxon>
        <taxon>Senticaudata</taxon>
        <taxon>Talitrida</taxon>
        <taxon>Talitroidea</taxon>
        <taxon>Hyalellidae</taxon>
        <taxon>Hyalella</taxon>
    </lineage>
</organism>
<dbReference type="GO" id="GO:0000340">
    <property type="term" value="F:RNA 7-methylguanosine cap binding"/>
    <property type="evidence" value="ECO:0007669"/>
    <property type="project" value="TreeGrafter"/>
</dbReference>
<dbReference type="PANTHER" id="PTHR12978:SF0">
    <property type="entry name" value="M7GPPPX DIPHOSPHATASE"/>
    <property type="match status" value="1"/>
</dbReference>
<dbReference type="GO" id="GO:0005634">
    <property type="term" value="C:nucleus"/>
    <property type="evidence" value="ECO:0007669"/>
    <property type="project" value="TreeGrafter"/>
</dbReference>
<comment type="catalytic activity">
    <reaction evidence="6">
        <text>a 5'-end (N(7)-methyl 5'-triphosphoguanosine)-ribonucleoside in mRNA + H2O = N(7)-methyl-GMP + a 5'-end diphospho-ribonucleoside in mRNA + 2 H(+)</text>
        <dbReference type="Rhea" id="RHEA:65388"/>
        <dbReference type="Rhea" id="RHEA-COMP:17165"/>
        <dbReference type="Rhea" id="RHEA-COMP:17167"/>
        <dbReference type="ChEBI" id="CHEBI:15377"/>
        <dbReference type="ChEBI" id="CHEBI:15378"/>
        <dbReference type="ChEBI" id="CHEBI:58285"/>
        <dbReference type="ChEBI" id="CHEBI:156461"/>
        <dbReference type="ChEBI" id="CHEBI:167616"/>
        <dbReference type="EC" id="3.6.1.59"/>
    </reaction>
</comment>
<evidence type="ECO:0000313" key="8">
    <source>
        <dbReference type="Proteomes" id="UP000694843"/>
    </source>
</evidence>
<feature type="compositionally biased region" description="Basic and acidic residues" evidence="7">
    <location>
        <begin position="163"/>
        <end position="219"/>
    </location>
</feature>
<gene>
    <name evidence="9" type="primary">LOC108682235</name>
</gene>
<feature type="compositionally biased region" description="Basic and acidic residues" evidence="7">
    <location>
        <begin position="27"/>
        <end position="40"/>
    </location>
</feature>
<feature type="compositionally biased region" description="Basic and acidic residues" evidence="7">
    <location>
        <begin position="237"/>
        <end position="287"/>
    </location>
</feature>
<reference evidence="9" key="1">
    <citation type="submission" date="2025-08" db="UniProtKB">
        <authorList>
            <consortium name="RefSeq"/>
        </authorList>
    </citation>
    <scope>IDENTIFICATION</scope>
    <source>
        <tissue evidence="9">Whole organism</tissue>
    </source>
</reference>
<dbReference type="KEGG" id="hazt:108682235"/>
<protein>
    <recommendedName>
        <fullName evidence="3">m7GpppX diphosphatase</fullName>
        <ecNumber evidence="2">3.6.1.59</ecNumber>
    </recommendedName>
    <alternativeName>
        <fullName evidence="5">Decapping scavenger enzyme</fullName>
    </alternativeName>
    <alternativeName>
        <fullName evidence="4">Scavenger mRNA-decapping enzyme DcpS</fullName>
    </alternativeName>
</protein>
<evidence type="ECO:0000256" key="3">
    <source>
        <dbReference type="ARBA" id="ARBA00015636"/>
    </source>
</evidence>
<dbReference type="AlphaFoldDB" id="A0A8B7PKZ1"/>
<dbReference type="GO" id="GO:0140932">
    <property type="term" value="F:5'-(N(7)-methyl 5'-triphosphoguanosine)-[mRNA] diphosphatase activity"/>
    <property type="evidence" value="ECO:0007669"/>
    <property type="project" value="UniProtKB-EC"/>
</dbReference>
<dbReference type="Gene3D" id="3.30.428.10">
    <property type="entry name" value="HIT-like"/>
    <property type="match status" value="1"/>
</dbReference>
<dbReference type="OrthoDB" id="10264956at2759"/>
<dbReference type="PANTHER" id="PTHR12978">
    <property type="entry name" value="HISTIDINE TRIAD HIT PROTEIN MEMBER"/>
    <property type="match status" value="1"/>
</dbReference>
<keyword evidence="8" id="KW-1185">Reference proteome</keyword>
<accession>A0A8B7PKZ1</accession>
<dbReference type="GO" id="GO:0000290">
    <property type="term" value="P:deadenylation-dependent decapping of nuclear-transcribed mRNA"/>
    <property type="evidence" value="ECO:0007669"/>
    <property type="project" value="InterPro"/>
</dbReference>
<evidence type="ECO:0000256" key="6">
    <source>
        <dbReference type="ARBA" id="ARBA00048222"/>
    </source>
</evidence>
<evidence type="ECO:0000256" key="4">
    <source>
        <dbReference type="ARBA" id="ARBA00029885"/>
    </source>
</evidence>
<dbReference type="Proteomes" id="UP000694843">
    <property type="component" value="Unplaced"/>
</dbReference>
<feature type="compositionally biased region" description="Basic and acidic residues" evidence="7">
    <location>
        <begin position="1"/>
        <end position="16"/>
    </location>
</feature>
<comment type="similarity">
    <text evidence="1">Belongs to the HIT family.</text>
</comment>
<feature type="region of interest" description="Disordered" evidence="7">
    <location>
        <begin position="1"/>
        <end position="287"/>
    </location>
</feature>
<dbReference type="SUPFAM" id="SSF102860">
    <property type="entry name" value="mRNA decapping enzyme DcpS N-terminal domain"/>
    <property type="match status" value="1"/>
</dbReference>
<evidence type="ECO:0000256" key="2">
    <source>
        <dbReference type="ARBA" id="ARBA00012520"/>
    </source>
</evidence>
<feature type="compositionally biased region" description="Basic and acidic residues" evidence="7">
    <location>
        <begin position="110"/>
        <end position="136"/>
    </location>
</feature>
<evidence type="ECO:0000256" key="5">
    <source>
        <dbReference type="ARBA" id="ARBA00030609"/>
    </source>
</evidence>
<dbReference type="Gene3D" id="3.30.2240.10">
    <property type="entry name" value="mRNA decapping enzyme DcpS N-terminal domain"/>
    <property type="match status" value="1"/>
</dbReference>
<dbReference type="EC" id="3.6.1.59" evidence="2"/>
<dbReference type="GO" id="GO:0000932">
    <property type="term" value="C:P-body"/>
    <property type="evidence" value="ECO:0007669"/>
    <property type="project" value="TreeGrafter"/>
</dbReference>
<feature type="compositionally biased region" description="Basic and acidic residues" evidence="7">
    <location>
        <begin position="48"/>
        <end position="96"/>
    </location>
</feature>
<dbReference type="InterPro" id="IPR011145">
    <property type="entry name" value="Scavenger_mRNA_decap_enz_N"/>
</dbReference>
<evidence type="ECO:0000256" key="1">
    <source>
        <dbReference type="ARBA" id="ARBA00010208"/>
    </source>
</evidence>
<feature type="region of interest" description="Disordered" evidence="7">
    <location>
        <begin position="608"/>
        <end position="634"/>
    </location>
</feature>